<dbReference type="AlphaFoldDB" id="A0A838CKK5"/>
<feature type="domain" description="Gp28/Gp37-like" evidence="1">
    <location>
        <begin position="25"/>
        <end position="514"/>
    </location>
</feature>
<dbReference type="Pfam" id="PF14594">
    <property type="entry name" value="Sipho_Gp37"/>
    <property type="match status" value="1"/>
</dbReference>
<comment type="caution">
    <text evidence="2">The sequence shown here is derived from an EMBL/GenBank/DDBJ whole genome shotgun (WGS) entry which is preliminary data.</text>
</comment>
<reference evidence="2 3" key="1">
    <citation type="submission" date="2020-05" db="EMBL/GenBank/DDBJ databases">
        <title>Descriptions of Corynebacterium xxxx sp. nov., Corynebacterium yyyy sp. nov. and Corynebacterium zzzz sp. nov.</title>
        <authorList>
            <person name="Zhang G."/>
        </authorList>
    </citation>
    <scope>NUCLEOTIDE SEQUENCE [LARGE SCALE GENOMIC DNA]</scope>
    <source>
        <strain evidence="3">zg-915</strain>
    </source>
</reference>
<dbReference type="Proteomes" id="UP000581408">
    <property type="component" value="Unassembled WGS sequence"/>
</dbReference>
<accession>A0A838CKK5</accession>
<dbReference type="EMBL" id="JABFEE010000006">
    <property type="protein sequence ID" value="MBA1835457.1"/>
    <property type="molecule type" value="Genomic_DNA"/>
</dbReference>
<evidence type="ECO:0000259" key="1">
    <source>
        <dbReference type="Pfam" id="PF14594"/>
    </source>
</evidence>
<name>A0A838CKK5_9CORY</name>
<gene>
    <name evidence="2" type="ORF">HMC16_06940</name>
</gene>
<sequence>MLAVDWEGEKRRRENIVYSRGQYVGILDKDFVPVMDIEDWESASWGETYQDTGNMQMVLPGEIAPGVQNPVVRWLMQTGSNDPDGVFHDAVTIIVERRGYNGTIRRFYRVLDIVAEGGRDYPTRVTVTGLDGIEYLKHLPLWADPSNRSKVVQAQFEDKQQGSAEWVSRKLIGRNLIGYQQTSMLHQLLDGSATGLTAMTDDYDDPKRWRAMVPERHRLICSPISSGLASEWCIVSARWDNAWDLLKPTWEAAGILPIVTLWLPGDRQPFPDHTTLTMPTVLVDFRPVSMLTGSRTLLGQGIRSLSRTIDAGDRFTSVTQFSDQSTPTRAGKQPWVVFDCEEAPRMTLRKSTDARFLVGGKSPKMVNAATKAAIKGAGAAFAFFFPRTAAVSNYVADTVADLSADRFLNLNEMEDRDRRRRHGRSGYIAVAKQGEANSIDAIQKAWQAKTETNGGLSIEFTIDDAYPYLPGRDFQIGDLVGIGAWGEVWAAYVSSIEWTSAPGEPLGFSIVVGDLRQVQDPEALFASNVETIRGRLSRLTATVN</sequence>
<dbReference type="InterPro" id="IPR029432">
    <property type="entry name" value="Gp28/Gp37-like_dom"/>
</dbReference>
<organism evidence="2 3">
    <name type="scientific">Corynebacterium wankanglinii</name>
    <dbReference type="NCBI Taxonomy" id="2735136"/>
    <lineage>
        <taxon>Bacteria</taxon>
        <taxon>Bacillati</taxon>
        <taxon>Actinomycetota</taxon>
        <taxon>Actinomycetes</taxon>
        <taxon>Mycobacteriales</taxon>
        <taxon>Corynebacteriaceae</taxon>
        <taxon>Corynebacterium</taxon>
    </lineage>
</organism>
<evidence type="ECO:0000313" key="3">
    <source>
        <dbReference type="Proteomes" id="UP000581408"/>
    </source>
</evidence>
<protein>
    <recommendedName>
        <fullName evidence="1">Gp28/Gp37-like domain-containing protein</fullName>
    </recommendedName>
</protein>
<proteinExistence type="predicted"/>
<evidence type="ECO:0000313" key="2">
    <source>
        <dbReference type="EMBL" id="MBA1835457.1"/>
    </source>
</evidence>